<evidence type="ECO:0000256" key="1">
    <source>
        <dbReference type="SAM" id="MobiDB-lite"/>
    </source>
</evidence>
<dbReference type="InterPro" id="IPR027383">
    <property type="entry name" value="Znf_put"/>
</dbReference>
<name>A0A495Y0A1_9MICO</name>
<dbReference type="AlphaFoldDB" id="A0A495Y0A1"/>
<dbReference type="NCBIfam" id="TIGR03988">
    <property type="entry name" value="antisig_RsrA"/>
    <property type="match status" value="1"/>
</dbReference>
<feature type="domain" description="Putative zinc-finger" evidence="2">
    <location>
        <begin position="42"/>
        <end position="75"/>
    </location>
</feature>
<evidence type="ECO:0000313" key="4">
    <source>
        <dbReference type="Proteomes" id="UP000278440"/>
    </source>
</evidence>
<dbReference type="Pfam" id="PF13490">
    <property type="entry name" value="zf-HC2"/>
    <property type="match status" value="1"/>
</dbReference>
<comment type="caution">
    <text evidence="3">The sequence shown here is derived from an EMBL/GenBank/DDBJ whole genome shotgun (WGS) entry which is preliminary data.</text>
</comment>
<dbReference type="RefSeq" id="WP_245963576.1">
    <property type="nucleotide sequence ID" value="NZ_RBXT01000001.1"/>
</dbReference>
<feature type="region of interest" description="Disordered" evidence="1">
    <location>
        <begin position="1"/>
        <end position="38"/>
    </location>
</feature>
<gene>
    <name evidence="3" type="ORF">DFJ68_2011</name>
</gene>
<evidence type="ECO:0000259" key="2">
    <source>
        <dbReference type="Pfam" id="PF13490"/>
    </source>
</evidence>
<feature type="compositionally biased region" description="Low complexity" evidence="1">
    <location>
        <begin position="27"/>
        <end position="38"/>
    </location>
</feature>
<organism evidence="3 4">
    <name type="scientific">Terracoccus luteus</name>
    <dbReference type="NCBI Taxonomy" id="53356"/>
    <lineage>
        <taxon>Bacteria</taxon>
        <taxon>Bacillati</taxon>
        <taxon>Actinomycetota</taxon>
        <taxon>Actinomycetes</taxon>
        <taxon>Micrococcales</taxon>
        <taxon>Intrasporangiaceae</taxon>
        <taxon>Terracoccus</taxon>
    </lineage>
</organism>
<dbReference type="Proteomes" id="UP000278440">
    <property type="component" value="Unassembled WGS sequence"/>
</dbReference>
<sequence>MNEDRTREQQTLAGSEPGWMPPGVTGESTSSPSPAAPSKAECSEALLRVFEFLDGELGPDDCAKIQAHLDECAPCLQEYDLDTTLKAIVKRSCGSEQAPDVLRSTIMSRISLTVVELEQGR</sequence>
<reference evidence="3 4" key="1">
    <citation type="submission" date="2018-10" db="EMBL/GenBank/DDBJ databases">
        <title>Sequencing the genomes of 1000 actinobacteria strains.</title>
        <authorList>
            <person name="Klenk H.-P."/>
        </authorList>
    </citation>
    <scope>NUCLEOTIDE SEQUENCE [LARGE SCALE GENOMIC DNA]</scope>
    <source>
        <strain evidence="3 4">DSM 44267</strain>
    </source>
</reference>
<protein>
    <submittedName>
        <fullName evidence="3">Mycothiol system anti-sigma-R factor</fullName>
    </submittedName>
</protein>
<dbReference type="InterPro" id="IPR024020">
    <property type="entry name" value="Anit_sigma_mycothiol_RsrA"/>
</dbReference>
<proteinExistence type="predicted"/>
<keyword evidence="4" id="KW-1185">Reference proteome</keyword>
<dbReference type="EMBL" id="RBXT01000001">
    <property type="protein sequence ID" value="RKT78564.1"/>
    <property type="molecule type" value="Genomic_DNA"/>
</dbReference>
<accession>A0A495Y0A1</accession>
<evidence type="ECO:0000313" key="3">
    <source>
        <dbReference type="EMBL" id="RKT78564.1"/>
    </source>
</evidence>